<dbReference type="EMBL" id="JAFLCK010000033">
    <property type="protein sequence ID" value="MBN8662213.1"/>
    <property type="molecule type" value="Genomic_DNA"/>
</dbReference>
<feature type="signal peptide" evidence="1">
    <location>
        <begin position="1"/>
        <end position="22"/>
    </location>
</feature>
<feature type="chain" id="PRO_5035186520" evidence="1">
    <location>
        <begin position="23"/>
        <end position="447"/>
    </location>
</feature>
<comment type="caution">
    <text evidence="3">The sequence shown here is derived from an EMBL/GenBank/DDBJ whole genome shotgun (WGS) entry which is preliminary data.</text>
</comment>
<evidence type="ECO:0000313" key="4">
    <source>
        <dbReference type="Proteomes" id="UP000664277"/>
    </source>
</evidence>
<name>A0A8J7PHY4_9BACT</name>
<organism evidence="3 4">
    <name type="scientific">Candidatus Obscuribacter phosphatis</name>
    <dbReference type="NCBI Taxonomy" id="1906157"/>
    <lineage>
        <taxon>Bacteria</taxon>
        <taxon>Bacillati</taxon>
        <taxon>Candidatus Melainabacteria</taxon>
        <taxon>Candidatus Obscuribacterales</taxon>
        <taxon>Candidatus Obscuribacteraceae</taxon>
        <taxon>Candidatus Obscuribacter</taxon>
    </lineage>
</organism>
<keyword evidence="1" id="KW-0732">Signal</keyword>
<evidence type="ECO:0000259" key="2">
    <source>
        <dbReference type="Pfam" id="PF26136"/>
    </source>
</evidence>
<evidence type="ECO:0000256" key="1">
    <source>
        <dbReference type="SAM" id="SignalP"/>
    </source>
</evidence>
<dbReference type="PANTHER" id="PTHR42194:SF1">
    <property type="entry name" value="UPF0276 PROTEIN HI_1600"/>
    <property type="match status" value="1"/>
</dbReference>
<dbReference type="Gene3D" id="3.20.20.150">
    <property type="entry name" value="Divalent-metal-dependent TIM barrel enzymes"/>
    <property type="match status" value="1"/>
</dbReference>
<feature type="domain" description="SCO6045-like C-terminal" evidence="2">
    <location>
        <begin position="331"/>
        <end position="423"/>
    </location>
</feature>
<gene>
    <name evidence="3" type="ORF">J0M35_17725</name>
</gene>
<accession>A0A8J7PHY4</accession>
<dbReference type="Pfam" id="PF26136">
    <property type="entry name" value="SCO6045_C"/>
    <property type="match status" value="1"/>
</dbReference>
<dbReference type="Proteomes" id="UP000664277">
    <property type="component" value="Unassembled WGS sequence"/>
</dbReference>
<dbReference type="InterPro" id="IPR036237">
    <property type="entry name" value="Xyl_isomerase-like_sf"/>
</dbReference>
<sequence length="447" mass="49288">MAAEAVVAVVAAVAAVVAAAVAAAEAVVVAVASFETKLGLGYRSELALFVERRQDLGFVEILAEDFPKPSHIPAALKRLCRQGLTVIPHSTTLSLGSVQPPTAALLKHLDALARYFDAPFVSDHIAFVRGGGLETGHLLPVQRNHKMLTLLKRNIEHARNGLSVPLVLENIATTFDWSERQNTMTEPEFLRQVLESTDSGLLLDVSNLFANSFNHHFSEDDYLRALPLDRLRYVHVAGGTFKQGLYHDTHCHPLKEESLRVLKKLAALVPIPMVMLERDDNFASDIELSLELDQLRQSCKVPASFAAADARQIEVDLEPIASAKPDLSTLAQEQDALVRALLADCSHLPSALAGLDQERVGQTFKALRRKRIRTIKRAYPDILTIFPDEEKLNQLLDRYFDNCPSVSELGPYDDAMKFMKYLKKSGELPSPKLAGALSQALKSFLSK</sequence>
<dbReference type="PANTHER" id="PTHR42194">
    <property type="entry name" value="UPF0276 PROTEIN HI_1600"/>
    <property type="match status" value="1"/>
</dbReference>
<dbReference type="NCBIfam" id="NF003818">
    <property type="entry name" value="PRK05409.1"/>
    <property type="match status" value="1"/>
</dbReference>
<reference evidence="3" key="1">
    <citation type="submission" date="2021-02" db="EMBL/GenBank/DDBJ databases">
        <title>Genome-Resolved Metagenomics of a Microbial Community Performing Photosynthetic Biological Nutrient Removal.</title>
        <authorList>
            <person name="Mcdaniel E.A."/>
        </authorList>
    </citation>
    <scope>NUCLEOTIDE SEQUENCE</scope>
    <source>
        <strain evidence="3">UWPOB_OBS1</strain>
    </source>
</reference>
<evidence type="ECO:0000313" key="3">
    <source>
        <dbReference type="EMBL" id="MBN8662213.1"/>
    </source>
</evidence>
<dbReference type="InterPro" id="IPR007801">
    <property type="entry name" value="MbnB/TglH/ChrH"/>
</dbReference>
<proteinExistence type="predicted"/>
<dbReference type="InterPro" id="IPR058711">
    <property type="entry name" value="SCO6045-like_C"/>
</dbReference>
<dbReference type="AlphaFoldDB" id="A0A8J7PHY4"/>
<protein>
    <submittedName>
        <fullName evidence="3">DUF692 domain-containing protein</fullName>
    </submittedName>
</protein>
<dbReference type="SUPFAM" id="SSF51658">
    <property type="entry name" value="Xylose isomerase-like"/>
    <property type="match status" value="1"/>
</dbReference>
<dbReference type="Pfam" id="PF05114">
    <property type="entry name" value="MbnB_TglH_ChrH"/>
    <property type="match status" value="1"/>
</dbReference>